<feature type="compositionally biased region" description="Basic and acidic residues" evidence="7">
    <location>
        <begin position="414"/>
        <end position="429"/>
    </location>
</feature>
<dbReference type="Pfam" id="PF00046">
    <property type="entry name" value="Homeodomain"/>
    <property type="match status" value="1"/>
</dbReference>
<feature type="compositionally biased region" description="Basic residues" evidence="7">
    <location>
        <begin position="1377"/>
        <end position="1395"/>
    </location>
</feature>
<dbReference type="PANTHER" id="PTHR24327:SF81">
    <property type="entry name" value="HOMEOTIC PROTEIN DISTAL-LESS-RELATED"/>
    <property type="match status" value="1"/>
</dbReference>
<evidence type="ECO:0000256" key="7">
    <source>
        <dbReference type="SAM" id="MobiDB-lite"/>
    </source>
</evidence>
<dbReference type="GO" id="GO:0000978">
    <property type="term" value="F:RNA polymerase II cis-regulatory region sequence-specific DNA binding"/>
    <property type="evidence" value="ECO:0007669"/>
    <property type="project" value="TreeGrafter"/>
</dbReference>
<dbReference type="InterPro" id="IPR001356">
    <property type="entry name" value="HD"/>
</dbReference>
<dbReference type="OrthoDB" id="6159439at2759"/>
<evidence type="ECO:0000256" key="1">
    <source>
        <dbReference type="ARBA" id="ARBA00004123"/>
    </source>
</evidence>
<proteinExistence type="predicted"/>
<keyword evidence="2 5" id="KW-0238">DNA-binding</keyword>
<feature type="region of interest" description="Disordered" evidence="7">
    <location>
        <begin position="528"/>
        <end position="577"/>
    </location>
</feature>
<sequence length="1427" mass="156614">MSWSILQIFLVALSLASFANAYVKTDIVHVDHQFNLSHRLVPLCVGNSTFRQCQLSLKLASDGSESRTCTFNEYLDTHWPTENSKLLFIEEPRTFFEKAIAAILNSYGGALYGWLERNDSTERRRLRLRSVDFETCGSTDTVVDLGYPLGPETYINIEPRPNRGGFDVIYGNYDSCAELSKLCFVRIAAATGKIVERGQVQQHTAIVTKQSVKEGVKFDGVTKIEHRSLVQNSEIVDSLWYLSVYDRDGDKLVDKVYSVVHDVDFVYDDNTDDTIDICTIKRPARNANCQQYNLASRSIYVRQVQIPYSGDKYIRAVLSLNGGELIFASLKENDDVVNLLRFDQNGKMIGELNKKVDRVSPELDGDSCELRFERKQSTQKLVHYLAFELCESRKIENLRFAKIDESDWPGSGARDTRRAARVTTPERAKPRSSPGRSPRWRPQPVHYVSLYRFTPPWCVQCIELLAARAKPVLQARSYRYIFTFTAVVRAAAALAGLANEAHQVFGQSSDSEVASKVDLRGATTTLNFTDLGSPFGAGDPCPSSTPTPNSMSGGGGGGGGGAAGSGQSGPTGAAPQVVAPQSAGANAGTTGSTGSDLEQHLHHQMQGSVTPGPAGNGPDSASSTPVSQSGKSAFIELQHNNLYNPGALRSSGYPGHNVASAHQFSQHVGGLTGHQGGQSNSVNQQHSALAGYPYTPLHQHNAYGYHLSSYPPQCPSPPKDGEYPNCTYEGTCMCVQCAAHAAARQCRDAGCIHMCERMSRSMQSRLFYRNLLEFRAIHLSPLDNKSGIVDELGGGGGGSLRNGKGKKMRKPRTIYSSLQLQQLNRRFQRTQYLALPERAELAASLGLTQTQMIEARAACAVRNKREKYRELFKGPFPRVVVCNKYRTRRHRPAHVHYCCTHTLASARIYNNKAKARLAAAVAVAAAAAAISKEKEKISWRSEWIALEPKRRVPRPPSRLYVCARRANIYTSNNKESLVYSSGSGSSSCMHLRKYLAYIALELQAKDRDSLARWYIVRCRVTLRKSSAQQLADATRQKIRRALVLRPHMRLRSRIRNEGVGRLINLSTRNCVKRFYERSPACASIHAYLYMTSIYIDTRRTSSRSRRPRAKRRTEFFVERRPRNKSRSRAHPFDEYLNHDIRALLNIHLESHGCSDLARDARNALQVDSEIVRAARCSGSGSNSSSRKVVKTLMTCCAREHVRYIHIRIHYSTTPSAATAAAAAQLHISPFSAAHVLYARNKHISDERLPQQSGGAGPGQHAGLLAGGTALPGGPSPQPGQPGSLMQGGRCTLDSTRSSRAGGAGKRPSRLTDRASLCALCCVPGGGSSVSGSPTTGYLGGMGGAGGHTPGSSSPGSEMSPQHNESPPAPAWPGEMKHHPHPHAPPHSHHHPHTAGHHPPPPPPPPHHAGYMPQYSWYQTDPNPGLLT</sequence>
<feature type="domain" description="Homeobox" evidence="9">
    <location>
        <begin position="806"/>
        <end position="871"/>
    </location>
</feature>
<protein>
    <recommendedName>
        <fullName evidence="9">Homeobox domain-containing protein</fullName>
    </recommendedName>
</protein>
<dbReference type="InterPro" id="IPR009057">
    <property type="entry name" value="Homeodomain-like_sf"/>
</dbReference>
<feature type="compositionally biased region" description="Gly residues" evidence="7">
    <location>
        <begin position="552"/>
        <end position="569"/>
    </location>
</feature>
<feature type="compositionally biased region" description="Low complexity" evidence="7">
    <location>
        <begin position="1261"/>
        <end position="1272"/>
    </location>
</feature>
<feature type="region of interest" description="Disordered" evidence="7">
    <location>
        <begin position="1247"/>
        <end position="1309"/>
    </location>
</feature>
<evidence type="ECO:0000259" key="9">
    <source>
        <dbReference type="PROSITE" id="PS50071"/>
    </source>
</evidence>
<organism evidence="10 11">
    <name type="scientific">Trichogramma brassicae</name>
    <dbReference type="NCBI Taxonomy" id="86971"/>
    <lineage>
        <taxon>Eukaryota</taxon>
        <taxon>Metazoa</taxon>
        <taxon>Ecdysozoa</taxon>
        <taxon>Arthropoda</taxon>
        <taxon>Hexapoda</taxon>
        <taxon>Insecta</taxon>
        <taxon>Pterygota</taxon>
        <taxon>Neoptera</taxon>
        <taxon>Endopterygota</taxon>
        <taxon>Hymenoptera</taxon>
        <taxon>Apocrita</taxon>
        <taxon>Proctotrupomorpha</taxon>
        <taxon>Chalcidoidea</taxon>
        <taxon>Trichogrammatidae</taxon>
        <taxon>Trichogramma</taxon>
    </lineage>
</organism>
<feature type="region of interest" description="Disordered" evidence="7">
    <location>
        <begin position="1326"/>
        <end position="1427"/>
    </location>
</feature>
<dbReference type="GO" id="GO:0000981">
    <property type="term" value="F:DNA-binding transcription factor activity, RNA polymerase II-specific"/>
    <property type="evidence" value="ECO:0007669"/>
    <property type="project" value="TreeGrafter"/>
</dbReference>
<feature type="compositionally biased region" description="Pro residues" evidence="7">
    <location>
        <begin position="1397"/>
        <end position="1406"/>
    </location>
</feature>
<feature type="region of interest" description="Disordered" evidence="7">
    <location>
        <begin position="605"/>
        <end position="630"/>
    </location>
</feature>
<evidence type="ECO:0000313" key="10">
    <source>
        <dbReference type="EMBL" id="CAB0036542.1"/>
    </source>
</evidence>
<dbReference type="PANTHER" id="PTHR24327">
    <property type="entry name" value="HOMEOBOX PROTEIN"/>
    <property type="match status" value="1"/>
</dbReference>
<feature type="signal peptide" evidence="8">
    <location>
        <begin position="1"/>
        <end position="21"/>
    </location>
</feature>
<dbReference type="GO" id="GO:0005634">
    <property type="term" value="C:nucleus"/>
    <property type="evidence" value="ECO:0007669"/>
    <property type="project" value="UniProtKB-SubCell"/>
</dbReference>
<reference evidence="10 11" key="1">
    <citation type="submission" date="2020-02" db="EMBL/GenBank/DDBJ databases">
        <authorList>
            <person name="Ferguson B K."/>
        </authorList>
    </citation>
    <scope>NUCLEOTIDE SEQUENCE [LARGE SCALE GENOMIC DNA]</scope>
</reference>
<evidence type="ECO:0000256" key="5">
    <source>
        <dbReference type="PROSITE-ProRule" id="PRU00108"/>
    </source>
</evidence>
<dbReference type="CDD" id="cd00086">
    <property type="entry name" value="homeodomain"/>
    <property type="match status" value="1"/>
</dbReference>
<dbReference type="PROSITE" id="PS50071">
    <property type="entry name" value="HOMEOBOX_2"/>
    <property type="match status" value="1"/>
</dbReference>
<keyword evidence="8" id="KW-0732">Signal</keyword>
<dbReference type="SUPFAM" id="SSF46689">
    <property type="entry name" value="Homeodomain-like"/>
    <property type="match status" value="1"/>
</dbReference>
<feature type="chain" id="PRO_5026067431" description="Homeobox domain-containing protein" evidence="8">
    <location>
        <begin position="22"/>
        <end position="1427"/>
    </location>
</feature>
<feature type="compositionally biased region" description="Gly residues" evidence="7">
    <location>
        <begin position="1337"/>
        <end position="1348"/>
    </location>
</feature>
<evidence type="ECO:0000256" key="3">
    <source>
        <dbReference type="ARBA" id="ARBA00023155"/>
    </source>
</evidence>
<gene>
    <name evidence="10" type="ORF">TBRA_LOCUS8406</name>
</gene>
<feature type="compositionally biased region" description="Polar residues" evidence="7">
    <location>
        <begin position="619"/>
        <end position="630"/>
    </location>
</feature>
<name>A0A6H5IHM3_9HYME</name>
<feature type="compositionally biased region" description="Low complexity" evidence="7">
    <location>
        <begin position="540"/>
        <end position="551"/>
    </location>
</feature>
<evidence type="ECO:0000256" key="4">
    <source>
        <dbReference type="ARBA" id="ARBA00023242"/>
    </source>
</evidence>
<keyword evidence="11" id="KW-1185">Reference proteome</keyword>
<dbReference type="Proteomes" id="UP000479190">
    <property type="component" value="Unassembled WGS sequence"/>
</dbReference>
<dbReference type="Gene3D" id="1.10.10.60">
    <property type="entry name" value="Homeodomain-like"/>
    <property type="match status" value="1"/>
</dbReference>
<dbReference type="EMBL" id="CADCXV010000820">
    <property type="protein sequence ID" value="CAB0036542.1"/>
    <property type="molecule type" value="Genomic_DNA"/>
</dbReference>
<keyword evidence="4 5" id="KW-0539">Nucleus</keyword>
<dbReference type="InterPro" id="IPR050460">
    <property type="entry name" value="Distal-less_Homeobox_TF"/>
</dbReference>
<evidence type="ECO:0000256" key="2">
    <source>
        <dbReference type="ARBA" id="ARBA00023125"/>
    </source>
</evidence>
<evidence type="ECO:0000256" key="6">
    <source>
        <dbReference type="RuleBase" id="RU000682"/>
    </source>
</evidence>
<feature type="DNA-binding region" description="Homeobox" evidence="5">
    <location>
        <begin position="808"/>
        <end position="872"/>
    </location>
</feature>
<comment type="subcellular location">
    <subcellularLocation>
        <location evidence="1 5 6">Nucleus</location>
    </subcellularLocation>
</comment>
<dbReference type="SMART" id="SM00389">
    <property type="entry name" value="HOX"/>
    <property type="match status" value="1"/>
</dbReference>
<keyword evidence="3 5" id="KW-0371">Homeobox</keyword>
<accession>A0A6H5IHM3</accession>
<evidence type="ECO:0000256" key="8">
    <source>
        <dbReference type="SAM" id="SignalP"/>
    </source>
</evidence>
<evidence type="ECO:0000313" key="11">
    <source>
        <dbReference type="Proteomes" id="UP000479190"/>
    </source>
</evidence>
<feature type="compositionally biased region" description="Low complexity" evidence="7">
    <location>
        <begin position="431"/>
        <end position="440"/>
    </location>
</feature>
<feature type="region of interest" description="Disordered" evidence="7">
    <location>
        <begin position="408"/>
        <end position="440"/>
    </location>
</feature>